<evidence type="ECO:0000313" key="1">
    <source>
        <dbReference type="EMBL" id="MBD1378986.1"/>
    </source>
</evidence>
<gene>
    <name evidence="1" type="ORF">IC621_01975</name>
</gene>
<keyword evidence="1" id="KW-0808">Transferase</keyword>
<sequence length="233" mass="26829">MKNFWEDVISHILKEANAKKIVEIGSATGANTLKLLEYCNNNDGQLVSIDPAPAFDYVSLEKQNKVFKLMKDISLKALPKIKEYDAVLIDGDHNWYTVYHELKLIEKHAEKNGKFPIVFLHDVEWPYARRDMYYSPETIPAEFKKPYAKRGILKGQSKLREVENIGFNYKLNNAIFEGGEKNGVLTAIEDFLKESAIICRFYKIKPHCGLGILINDKKVEILLEKIIKSYEDN</sequence>
<name>A0A926ND20_9BACI</name>
<protein>
    <submittedName>
        <fullName evidence="1">Class I SAM-dependent methyltransferase</fullName>
    </submittedName>
</protein>
<dbReference type="GO" id="GO:0032259">
    <property type="term" value="P:methylation"/>
    <property type="evidence" value="ECO:0007669"/>
    <property type="project" value="UniProtKB-KW"/>
</dbReference>
<reference evidence="1" key="1">
    <citation type="submission" date="2020-09" db="EMBL/GenBank/DDBJ databases">
        <title>A novel bacterium of genus Bacillus, isolated from South China Sea.</title>
        <authorList>
            <person name="Huang H."/>
            <person name="Mo K."/>
            <person name="Hu Y."/>
        </authorList>
    </citation>
    <scope>NUCLEOTIDE SEQUENCE</scope>
    <source>
        <strain evidence="1">IB182487</strain>
    </source>
</reference>
<dbReference type="RefSeq" id="WP_191155215.1">
    <property type="nucleotide sequence ID" value="NZ_JACXAI010000002.1"/>
</dbReference>
<dbReference type="Pfam" id="PF13578">
    <property type="entry name" value="Methyltransf_24"/>
    <property type="match status" value="1"/>
</dbReference>
<dbReference type="AlphaFoldDB" id="A0A926ND20"/>
<dbReference type="EMBL" id="JACXAI010000002">
    <property type="protein sequence ID" value="MBD1378986.1"/>
    <property type="molecule type" value="Genomic_DNA"/>
</dbReference>
<dbReference type="GO" id="GO:0008168">
    <property type="term" value="F:methyltransferase activity"/>
    <property type="evidence" value="ECO:0007669"/>
    <property type="project" value="UniProtKB-KW"/>
</dbReference>
<dbReference type="InterPro" id="IPR029063">
    <property type="entry name" value="SAM-dependent_MTases_sf"/>
</dbReference>
<organism evidence="1 2">
    <name type="scientific">Metabacillus arenae</name>
    <dbReference type="NCBI Taxonomy" id="2771434"/>
    <lineage>
        <taxon>Bacteria</taxon>
        <taxon>Bacillati</taxon>
        <taxon>Bacillota</taxon>
        <taxon>Bacilli</taxon>
        <taxon>Bacillales</taxon>
        <taxon>Bacillaceae</taxon>
        <taxon>Metabacillus</taxon>
    </lineage>
</organism>
<keyword evidence="2" id="KW-1185">Reference proteome</keyword>
<dbReference type="Proteomes" id="UP000626844">
    <property type="component" value="Unassembled WGS sequence"/>
</dbReference>
<dbReference type="SUPFAM" id="SSF53335">
    <property type="entry name" value="S-adenosyl-L-methionine-dependent methyltransferases"/>
    <property type="match status" value="1"/>
</dbReference>
<accession>A0A926ND20</accession>
<keyword evidence="1" id="KW-0489">Methyltransferase</keyword>
<comment type="caution">
    <text evidence="1">The sequence shown here is derived from an EMBL/GenBank/DDBJ whole genome shotgun (WGS) entry which is preliminary data.</text>
</comment>
<evidence type="ECO:0000313" key="2">
    <source>
        <dbReference type="Proteomes" id="UP000626844"/>
    </source>
</evidence>
<dbReference type="Gene3D" id="3.40.50.150">
    <property type="entry name" value="Vaccinia Virus protein VP39"/>
    <property type="match status" value="1"/>
</dbReference>
<proteinExistence type="predicted"/>